<dbReference type="PANTHER" id="PTHR20883">
    <property type="entry name" value="PHYTANOYL-COA DIOXYGENASE DOMAIN CONTAINING 1"/>
    <property type="match status" value="1"/>
</dbReference>
<sequence>MPLLPADAREIFEREGWYVARYLFAGEQITSLLDASKRLEAEAADFDRNRLLRGVSFELQTATGRRGEPPVFLGALRKIRFPSKRESAFQALRSNPTLFQALDELGLPTPKCMVDQLNFKLPRVGTGFPFHQDTYFVQGTSKTRIERHGGINLVIALDHADEGNGGLEVLGRTHHSEVAFTYDRASTNEGVFDETHRTALALEPGDTLFFHPLLAHGSGNNRSDRHRRVVTMWFRGGGSTVRAGGKQRPLPRERESR</sequence>
<evidence type="ECO:0000313" key="4">
    <source>
        <dbReference type="Proteomes" id="UP000249061"/>
    </source>
</evidence>
<dbReference type="PANTHER" id="PTHR20883:SF48">
    <property type="entry name" value="ECTOINE DIOXYGENASE"/>
    <property type="match status" value="1"/>
</dbReference>
<evidence type="ECO:0000256" key="2">
    <source>
        <dbReference type="SAM" id="MobiDB-lite"/>
    </source>
</evidence>
<dbReference type="Proteomes" id="UP000249061">
    <property type="component" value="Unassembled WGS sequence"/>
</dbReference>
<dbReference type="InterPro" id="IPR008775">
    <property type="entry name" value="Phytyl_CoA_dOase-like"/>
</dbReference>
<evidence type="ECO:0008006" key="5">
    <source>
        <dbReference type="Google" id="ProtNLM"/>
    </source>
</evidence>
<dbReference type="GO" id="GO:0005506">
    <property type="term" value="F:iron ion binding"/>
    <property type="evidence" value="ECO:0007669"/>
    <property type="project" value="UniProtKB-ARBA"/>
</dbReference>
<accession>A0A2W5TDE0</accession>
<protein>
    <recommendedName>
        <fullName evidence="5">Phytanoyl-CoA dioxygenase</fullName>
    </recommendedName>
</protein>
<organism evidence="3 4">
    <name type="scientific">Archangium gephyra</name>
    <dbReference type="NCBI Taxonomy" id="48"/>
    <lineage>
        <taxon>Bacteria</taxon>
        <taxon>Pseudomonadati</taxon>
        <taxon>Myxococcota</taxon>
        <taxon>Myxococcia</taxon>
        <taxon>Myxococcales</taxon>
        <taxon>Cystobacterineae</taxon>
        <taxon>Archangiaceae</taxon>
        <taxon>Archangium</taxon>
    </lineage>
</organism>
<dbReference type="EMBL" id="QFQP01000009">
    <property type="protein sequence ID" value="PZR13550.1"/>
    <property type="molecule type" value="Genomic_DNA"/>
</dbReference>
<gene>
    <name evidence="3" type="ORF">DI536_12420</name>
</gene>
<comment type="caution">
    <text evidence="3">The sequence shown here is derived from an EMBL/GenBank/DDBJ whole genome shotgun (WGS) entry which is preliminary data.</text>
</comment>
<dbReference type="GO" id="GO:0016706">
    <property type="term" value="F:2-oxoglutarate-dependent dioxygenase activity"/>
    <property type="evidence" value="ECO:0007669"/>
    <property type="project" value="UniProtKB-ARBA"/>
</dbReference>
<evidence type="ECO:0000256" key="1">
    <source>
        <dbReference type="ARBA" id="ARBA00001954"/>
    </source>
</evidence>
<dbReference type="AlphaFoldDB" id="A0A2W5TDE0"/>
<dbReference type="Gene3D" id="2.60.120.620">
    <property type="entry name" value="q2cbj1_9rhob like domain"/>
    <property type="match status" value="1"/>
</dbReference>
<dbReference type="Pfam" id="PF05721">
    <property type="entry name" value="PhyH"/>
    <property type="match status" value="1"/>
</dbReference>
<dbReference type="SUPFAM" id="SSF51197">
    <property type="entry name" value="Clavaminate synthase-like"/>
    <property type="match status" value="1"/>
</dbReference>
<evidence type="ECO:0000313" key="3">
    <source>
        <dbReference type="EMBL" id="PZR13550.1"/>
    </source>
</evidence>
<comment type="cofactor">
    <cofactor evidence="1">
        <name>Fe(2+)</name>
        <dbReference type="ChEBI" id="CHEBI:29033"/>
    </cofactor>
</comment>
<feature type="region of interest" description="Disordered" evidence="2">
    <location>
        <begin position="238"/>
        <end position="257"/>
    </location>
</feature>
<name>A0A2W5TDE0_9BACT</name>
<proteinExistence type="predicted"/>
<reference evidence="3 4" key="1">
    <citation type="submission" date="2017-08" db="EMBL/GenBank/DDBJ databases">
        <title>Infants hospitalized years apart are colonized by the same room-sourced microbial strains.</title>
        <authorList>
            <person name="Brooks B."/>
            <person name="Olm M.R."/>
            <person name="Firek B.A."/>
            <person name="Baker R."/>
            <person name="Thomas B.C."/>
            <person name="Morowitz M.J."/>
            <person name="Banfield J.F."/>
        </authorList>
    </citation>
    <scope>NUCLEOTIDE SEQUENCE [LARGE SCALE GENOMIC DNA]</scope>
    <source>
        <strain evidence="3">S2_003_000_R2_14</strain>
    </source>
</reference>